<sequence length="92" mass="10236">MSEDAVTEKDVRHVASLARVALADDEVDRFTTQFEEILDAFETLEDVPSVERSAELTNVLRPDERRDSLSSAQALENAPETEDGRFKGPNVS</sequence>
<evidence type="ECO:0000256" key="1">
    <source>
        <dbReference type="HAMAP-Rule" id="MF_00122"/>
    </source>
</evidence>
<dbReference type="OrthoDB" id="15210at2157"/>
<dbReference type="KEGG" id="hru:Halru_1133"/>
<dbReference type="EC" id="6.3.5.-" evidence="1"/>
<evidence type="ECO:0000313" key="3">
    <source>
        <dbReference type="EMBL" id="AGB15750.1"/>
    </source>
</evidence>
<dbReference type="Pfam" id="PF02686">
    <property type="entry name" value="GatC"/>
    <property type="match status" value="1"/>
</dbReference>
<dbReference type="InterPro" id="IPR036113">
    <property type="entry name" value="Asp/Glu-ADT_sf_sub_c"/>
</dbReference>
<feature type="region of interest" description="Disordered" evidence="2">
    <location>
        <begin position="55"/>
        <end position="92"/>
    </location>
</feature>
<dbReference type="eggNOG" id="arCOG02726">
    <property type="taxonomic scope" value="Archaea"/>
</dbReference>
<dbReference type="GO" id="GO:0006450">
    <property type="term" value="P:regulation of translational fidelity"/>
    <property type="evidence" value="ECO:0007669"/>
    <property type="project" value="InterPro"/>
</dbReference>
<keyword evidence="1" id="KW-0436">Ligase</keyword>
<dbReference type="EMBL" id="CP003050">
    <property type="protein sequence ID" value="AGB15750.1"/>
    <property type="molecule type" value="Genomic_DNA"/>
</dbReference>
<keyword evidence="3" id="KW-0808">Transferase</keyword>
<organism evidence="3 4">
    <name type="scientific">Halovivax ruber (strain DSM 18193 / JCM 13892 / XH-70)</name>
    <dbReference type="NCBI Taxonomy" id="797302"/>
    <lineage>
        <taxon>Archaea</taxon>
        <taxon>Methanobacteriati</taxon>
        <taxon>Methanobacteriota</taxon>
        <taxon>Stenosarchaea group</taxon>
        <taxon>Halobacteria</taxon>
        <taxon>Halobacteriales</taxon>
        <taxon>Natrialbaceae</taxon>
        <taxon>Halovivax</taxon>
    </lineage>
</organism>
<dbReference type="Gene3D" id="1.10.20.60">
    <property type="entry name" value="Glu-tRNAGln amidotransferase C subunit, N-terminal domain"/>
    <property type="match status" value="1"/>
</dbReference>
<reference evidence="3" key="1">
    <citation type="submission" date="2011-09" db="EMBL/GenBank/DDBJ databases">
        <title>Complete sequence of Halovivax ruber XH-70.</title>
        <authorList>
            <consortium name="US DOE Joint Genome Institute"/>
            <person name="Lucas S."/>
            <person name="Han J."/>
            <person name="Lapidus A."/>
            <person name="Cheng J.-F."/>
            <person name="Goodwin L."/>
            <person name="Pitluck S."/>
            <person name="Peters L."/>
            <person name="Mikhailova N."/>
            <person name="Davenport K."/>
            <person name="Detter J.C."/>
            <person name="Han C."/>
            <person name="Tapia R."/>
            <person name="Land M."/>
            <person name="Hauser L."/>
            <person name="Kyrpides N."/>
            <person name="Ivanova N."/>
            <person name="Pagani I."/>
            <person name="Sproer C."/>
            <person name="Anderson I."/>
            <person name="Woyke T."/>
        </authorList>
    </citation>
    <scope>NUCLEOTIDE SEQUENCE</scope>
    <source>
        <strain evidence="3">XH-70</strain>
    </source>
</reference>
<dbReference type="GO" id="GO:0005524">
    <property type="term" value="F:ATP binding"/>
    <property type="evidence" value="ECO:0007669"/>
    <property type="project" value="UniProtKB-KW"/>
</dbReference>
<name>L0I832_HALRX</name>
<evidence type="ECO:0000256" key="2">
    <source>
        <dbReference type="SAM" id="MobiDB-lite"/>
    </source>
</evidence>
<dbReference type="HOGENOM" id="CLU_105899_1_1_2"/>
<dbReference type="SUPFAM" id="SSF141000">
    <property type="entry name" value="Glu-tRNAGln amidotransferase C subunit"/>
    <property type="match status" value="1"/>
</dbReference>
<evidence type="ECO:0000313" key="4">
    <source>
        <dbReference type="Proteomes" id="UP000010846"/>
    </source>
</evidence>
<comment type="subunit">
    <text evidence="1">Heterotrimer of A, B and C subunits.</text>
</comment>
<protein>
    <recommendedName>
        <fullName evidence="1">Aspartyl/glutamyl-tRNA(Asn/Gln) amidotransferase subunit C</fullName>
        <shortName evidence="1">Asp/Glu-ADT subunit C</shortName>
        <ecNumber evidence="1">6.3.5.-</ecNumber>
    </recommendedName>
</protein>
<proteinExistence type="inferred from homology"/>
<dbReference type="NCBIfam" id="TIGR00135">
    <property type="entry name" value="gatC"/>
    <property type="match status" value="1"/>
</dbReference>
<dbReference type="GO" id="GO:0070681">
    <property type="term" value="P:glutaminyl-tRNAGln biosynthesis via transamidation"/>
    <property type="evidence" value="ECO:0007669"/>
    <property type="project" value="TreeGrafter"/>
</dbReference>
<dbReference type="RefSeq" id="WP_015300409.1">
    <property type="nucleotide sequence ID" value="NC_019964.1"/>
</dbReference>
<dbReference type="PANTHER" id="PTHR15004:SF0">
    <property type="entry name" value="GLUTAMYL-TRNA(GLN) AMIDOTRANSFERASE SUBUNIT C, MITOCHONDRIAL"/>
    <property type="match status" value="1"/>
</dbReference>
<dbReference type="PANTHER" id="PTHR15004">
    <property type="entry name" value="GLUTAMYL-TRNA(GLN) AMIDOTRANSFERASE SUBUNIT C, MITOCHONDRIAL"/>
    <property type="match status" value="1"/>
</dbReference>
<accession>L0I832</accession>
<dbReference type="GeneID" id="14375387"/>
<dbReference type="AlphaFoldDB" id="L0I832"/>
<dbReference type="HAMAP" id="MF_00122">
    <property type="entry name" value="GatC"/>
    <property type="match status" value="1"/>
</dbReference>
<gene>
    <name evidence="1" type="primary">gatC</name>
    <name evidence="3" type="ordered locus">Halru_1133</name>
</gene>
<keyword evidence="4" id="KW-1185">Reference proteome</keyword>
<comment type="similarity">
    <text evidence="1">Belongs to the GatC family.</text>
</comment>
<comment type="catalytic activity">
    <reaction evidence="1">
        <text>L-glutamyl-tRNA(Gln) + L-glutamine + ATP + H2O = L-glutaminyl-tRNA(Gln) + L-glutamate + ADP + phosphate + H(+)</text>
        <dbReference type="Rhea" id="RHEA:17521"/>
        <dbReference type="Rhea" id="RHEA-COMP:9681"/>
        <dbReference type="Rhea" id="RHEA-COMP:9684"/>
        <dbReference type="ChEBI" id="CHEBI:15377"/>
        <dbReference type="ChEBI" id="CHEBI:15378"/>
        <dbReference type="ChEBI" id="CHEBI:29985"/>
        <dbReference type="ChEBI" id="CHEBI:30616"/>
        <dbReference type="ChEBI" id="CHEBI:43474"/>
        <dbReference type="ChEBI" id="CHEBI:58359"/>
        <dbReference type="ChEBI" id="CHEBI:78520"/>
        <dbReference type="ChEBI" id="CHEBI:78521"/>
        <dbReference type="ChEBI" id="CHEBI:456216"/>
    </reaction>
</comment>
<dbReference type="GO" id="GO:0006412">
    <property type="term" value="P:translation"/>
    <property type="evidence" value="ECO:0007669"/>
    <property type="project" value="UniProtKB-UniRule"/>
</dbReference>
<dbReference type="GO" id="GO:0050567">
    <property type="term" value="F:glutaminyl-tRNA synthase (glutamine-hydrolyzing) activity"/>
    <property type="evidence" value="ECO:0007669"/>
    <property type="project" value="UniProtKB-UniRule"/>
</dbReference>
<comment type="catalytic activity">
    <reaction evidence="1">
        <text>L-aspartyl-tRNA(Asn) + L-glutamine + ATP + H2O = L-asparaginyl-tRNA(Asn) + L-glutamate + ADP + phosphate + 2 H(+)</text>
        <dbReference type="Rhea" id="RHEA:14513"/>
        <dbReference type="Rhea" id="RHEA-COMP:9674"/>
        <dbReference type="Rhea" id="RHEA-COMP:9677"/>
        <dbReference type="ChEBI" id="CHEBI:15377"/>
        <dbReference type="ChEBI" id="CHEBI:15378"/>
        <dbReference type="ChEBI" id="CHEBI:29985"/>
        <dbReference type="ChEBI" id="CHEBI:30616"/>
        <dbReference type="ChEBI" id="CHEBI:43474"/>
        <dbReference type="ChEBI" id="CHEBI:58359"/>
        <dbReference type="ChEBI" id="CHEBI:78515"/>
        <dbReference type="ChEBI" id="CHEBI:78516"/>
        <dbReference type="ChEBI" id="CHEBI:456216"/>
    </reaction>
</comment>
<dbReference type="GO" id="GO:0016740">
    <property type="term" value="F:transferase activity"/>
    <property type="evidence" value="ECO:0007669"/>
    <property type="project" value="UniProtKB-KW"/>
</dbReference>
<dbReference type="Proteomes" id="UP000010846">
    <property type="component" value="Chromosome"/>
</dbReference>
<dbReference type="InterPro" id="IPR003837">
    <property type="entry name" value="GatC"/>
</dbReference>
<dbReference type="GO" id="GO:0050566">
    <property type="term" value="F:asparaginyl-tRNA synthase (glutamine-hydrolyzing) activity"/>
    <property type="evidence" value="ECO:0007669"/>
    <property type="project" value="RHEA"/>
</dbReference>
<comment type="function">
    <text evidence="1">Allows the formation of correctly charged Asn-tRNA(Asn) or Gln-tRNA(Gln) through the transamidation of misacylated Asp-tRNA(Asn) or Glu-tRNA(Gln) in organisms which lack either or both of asparaginyl-tRNA or glutaminyl-tRNA synthetases. The reaction takes place in the presence of glutamine and ATP through an activated phospho-Asp-tRNA(Asn) or phospho-Glu-tRNA(Gln).</text>
</comment>
<keyword evidence="1" id="KW-0648">Protein biosynthesis</keyword>
<dbReference type="STRING" id="797302.Halru_1133"/>
<keyword evidence="1" id="KW-0547">Nucleotide-binding</keyword>
<keyword evidence="1" id="KW-0067">ATP-binding</keyword>